<protein>
    <submittedName>
        <fullName evidence="1">Uncharacterized protein</fullName>
    </submittedName>
</protein>
<reference evidence="1" key="2">
    <citation type="journal article" date="2015" name="Data Brief">
        <title>Shoot transcriptome of the giant reed, Arundo donax.</title>
        <authorList>
            <person name="Barrero R.A."/>
            <person name="Guerrero F.D."/>
            <person name="Moolhuijzen P."/>
            <person name="Goolsby J.A."/>
            <person name="Tidwell J."/>
            <person name="Bellgard S.E."/>
            <person name="Bellgard M.I."/>
        </authorList>
    </citation>
    <scope>NUCLEOTIDE SEQUENCE</scope>
    <source>
        <tissue evidence="1">Shoot tissue taken approximately 20 cm above the soil surface</tissue>
    </source>
</reference>
<proteinExistence type="predicted"/>
<name>A0A0A9B8X9_ARUDO</name>
<dbReference type="EMBL" id="GBRH01242138">
    <property type="protein sequence ID" value="JAD55757.1"/>
    <property type="molecule type" value="Transcribed_RNA"/>
</dbReference>
<sequence>MRAQKLVTHFSSWLMQDSCML</sequence>
<dbReference type="AlphaFoldDB" id="A0A0A9B8X9"/>
<reference evidence="1" key="1">
    <citation type="submission" date="2014-09" db="EMBL/GenBank/DDBJ databases">
        <authorList>
            <person name="Magalhaes I.L.F."/>
            <person name="Oliveira U."/>
            <person name="Santos F.R."/>
            <person name="Vidigal T.H.D.A."/>
            <person name="Brescovit A.D."/>
            <person name="Santos A.J."/>
        </authorList>
    </citation>
    <scope>NUCLEOTIDE SEQUENCE</scope>
    <source>
        <tissue evidence="1">Shoot tissue taken approximately 20 cm above the soil surface</tissue>
    </source>
</reference>
<accession>A0A0A9B8X9</accession>
<organism evidence="1">
    <name type="scientific">Arundo donax</name>
    <name type="common">Giant reed</name>
    <name type="synonym">Donax arundinaceus</name>
    <dbReference type="NCBI Taxonomy" id="35708"/>
    <lineage>
        <taxon>Eukaryota</taxon>
        <taxon>Viridiplantae</taxon>
        <taxon>Streptophyta</taxon>
        <taxon>Embryophyta</taxon>
        <taxon>Tracheophyta</taxon>
        <taxon>Spermatophyta</taxon>
        <taxon>Magnoliopsida</taxon>
        <taxon>Liliopsida</taxon>
        <taxon>Poales</taxon>
        <taxon>Poaceae</taxon>
        <taxon>PACMAD clade</taxon>
        <taxon>Arundinoideae</taxon>
        <taxon>Arundineae</taxon>
        <taxon>Arundo</taxon>
    </lineage>
</organism>
<evidence type="ECO:0000313" key="1">
    <source>
        <dbReference type="EMBL" id="JAD55757.1"/>
    </source>
</evidence>